<dbReference type="EMBL" id="CH480826">
    <property type="protein sequence ID" value="EDW44164.1"/>
    <property type="molecule type" value="Genomic_DNA"/>
</dbReference>
<dbReference type="HOGENOM" id="CLU_2375032_0_0_1"/>
<evidence type="ECO:0000313" key="1">
    <source>
        <dbReference type="EMBL" id="EDW44164.1"/>
    </source>
</evidence>
<sequence>MPEGPEQDQSPGLETRTRIRIRIRIRIRRRPQTNGAHLQAFRIDFSGSAVGSQDDVRMCLMRPEIIVWQLNESHMSDFSISDFGRMPSGNFSKVLCL</sequence>
<dbReference type="OMA" id="HLQAFRI"/>
<dbReference type="Proteomes" id="UP000001292">
    <property type="component" value="Unassembled WGS sequence"/>
</dbReference>
<dbReference type="AlphaFoldDB" id="B4IA51"/>
<keyword evidence="2" id="KW-1185">Reference proteome</keyword>
<name>B4IA51_DROSE</name>
<accession>B4IA51</accession>
<protein>
    <submittedName>
        <fullName evidence="1">GM22257</fullName>
    </submittedName>
</protein>
<reference evidence="1 2" key="1">
    <citation type="journal article" date="2007" name="Nature">
        <title>Evolution of genes and genomes on the Drosophila phylogeny.</title>
        <authorList>
            <consortium name="Drosophila 12 Genomes Consortium"/>
            <person name="Clark A.G."/>
            <person name="Eisen M.B."/>
            <person name="Smith D.R."/>
            <person name="Bergman C.M."/>
            <person name="Oliver B."/>
            <person name="Markow T.A."/>
            <person name="Kaufman T.C."/>
            <person name="Kellis M."/>
            <person name="Gelbart W."/>
            <person name="Iyer V.N."/>
            <person name="Pollard D.A."/>
            <person name="Sackton T.B."/>
            <person name="Larracuente A.M."/>
            <person name="Singh N.D."/>
            <person name="Abad J.P."/>
            <person name="Abt D.N."/>
            <person name="Adryan B."/>
            <person name="Aguade M."/>
            <person name="Akashi H."/>
            <person name="Anderson W.W."/>
            <person name="Aquadro C.F."/>
            <person name="Ardell D.H."/>
            <person name="Arguello R."/>
            <person name="Artieri C.G."/>
            <person name="Barbash D.A."/>
            <person name="Barker D."/>
            <person name="Barsanti P."/>
            <person name="Batterham P."/>
            <person name="Batzoglou S."/>
            <person name="Begun D."/>
            <person name="Bhutkar A."/>
            <person name="Blanco E."/>
            <person name="Bosak S.A."/>
            <person name="Bradley R.K."/>
            <person name="Brand A.D."/>
            <person name="Brent M.R."/>
            <person name="Brooks A.N."/>
            <person name="Brown R.H."/>
            <person name="Butlin R.K."/>
            <person name="Caggese C."/>
            <person name="Calvi B.R."/>
            <person name="Bernardo de Carvalho A."/>
            <person name="Caspi A."/>
            <person name="Castrezana S."/>
            <person name="Celniker S.E."/>
            <person name="Chang J.L."/>
            <person name="Chapple C."/>
            <person name="Chatterji S."/>
            <person name="Chinwalla A."/>
            <person name="Civetta A."/>
            <person name="Clifton S.W."/>
            <person name="Comeron J.M."/>
            <person name="Costello J.C."/>
            <person name="Coyne J.A."/>
            <person name="Daub J."/>
            <person name="David R.G."/>
            <person name="Delcher A.L."/>
            <person name="Delehaunty K."/>
            <person name="Do C.B."/>
            <person name="Ebling H."/>
            <person name="Edwards K."/>
            <person name="Eickbush T."/>
            <person name="Evans J.D."/>
            <person name="Filipski A."/>
            <person name="Findeiss S."/>
            <person name="Freyhult E."/>
            <person name="Fulton L."/>
            <person name="Fulton R."/>
            <person name="Garcia A.C."/>
            <person name="Gardiner A."/>
            <person name="Garfield D.A."/>
            <person name="Garvin B.E."/>
            <person name="Gibson G."/>
            <person name="Gilbert D."/>
            <person name="Gnerre S."/>
            <person name="Godfrey J."/>
            <person name="Good R."/>
            <person name="Gotea V."/>
            <person name="Gravely B."/>
            <person name="Greenberg A.J."/>
            <person name="Griffiths-Jones S."/>
            <person name="Gross S."/>
            <person name="Guigo R."/>
            <person name="Gustafson E.A."/>
            <person name="Haerty W."/>
            <person name="Hahn M.W."/>
            <person name="Halligan D.L."/>
            <person name="Halpern A.L."/>
            <person name="Halter G.M."/>
            <person name="Han M.V."/>
            <person name="Heger A."/>
            <person name="Hillier L."/>
            <person name="Hinrichs A.S."/>
            <person name="Holmes I."/>
            <person name="Hoskins R.A."/>
            <person name="Hubisz M.J."/>
            <person name="Hultmark D."/>
            <person name="Huntley M.A."/>
            <person name="Jaffe D.B."/>
            <person name="Jagadeeshan S."/>
            <person name="Jeck W.R."/>
            <person name="Johnson J."/>
            <person name="Jones C.D."/>
            <person name="Jordan W.C."/>
            <person name="Karpen G.H."/>
            <person name="Kataoka E."/>
            <person name="Keightley P.D."/>
            <person name="Kheradpour P."/>
            <person name="Kirkness E.F."/>
            <person name="Koerich L.B."/>
            <person name="Kristiansen K."/>
            <person name="Kudrna D."/>
            <person name="Kulathinal R.J."/>
            <person name="Kumar S."/>
            <person name="Kwok R."/>
            <person name="Lander E."/>
            <person name="Langley C.H."/>
            <person name="Lapoint R."/>
            <person name="Lazzaro B.P."/>
            <person name="Lee S.J."/>
            <person name="Levesque L."/>
            <person name="Li R."/>
            <person name="Lin C.F."/>
            <person name="Lin M.F."/>
            <person name="Lindblad-Toh K."/>
            <person name="Llopart A."/>
            <person name="Long M."/>
            <person name="Low L."/>
            <person name="Lozovsky E."/>
            <person name="Lu J."/>
            <person name="Luo M."/>
            <person name="Machado C.A."/>
            <person name="Makalowski W."/>
            <person name="Marzo M."/>
            <person name="Matsuda M."/>
            <person name="Matzkin L."/>
            <person name="McAllister B."/>
            <person name="McBride C.S."/>
            <person name="McKernan B."/>
            <person name="McKernan K."/>
            <person name="Mendez-Lago M."/>
            <person name="Minx P."/>
            <person name="Mollenhauer M.U."/>
            <person name="Montooth K."/>
            <person name="Mount S.M."/>
            <person name="Mu X."/>
            <person name="Myers E."/>
            <person name="Negre B."/>
            <person name="Newfeld S."/>
            <person name="Nielsen R."/>
            <person name="Noor M.A."/>
            <person name="O'Grady P."/>
            <person name="Pachter L."/>
            <person name="Papaceit M."/>
            <person name="Parisi M.J."/>
            <person name="Parisi M."/>
            <person name="Parts L."/>
            <person name="Pedersen J.S."/>
            <person name="Pesole G."/>
            <person name="Phillippy A.M."/>
            <person name="Ponting C.P."/>
            <person name="Pop M."/>
            <person name="Porcelli D."/>
            <person name="Powell J.R."/>
            <person name="Prohaska S."/>
            <person name="Pruitt K."/>
            <person name="Puig M."/>
            <person name="Quesneville H."/>
            <person name="Ram K.R."/>
            <person name="Rand D."/>
            <person name="Rasmussen M.D."/>
            <person name="Reed L.K."/>
            <person name="Reenan R."/>
            <person name="Reily A."/>
            <person name="Remington K.A."/>
            <person name="Rieger T.T."/>
            <person name="Ritchie M.G."/>
            <person name="Robin C."/>
            <person name="Rogers Y.H."/>
            <person name="Rohde C."/>
            <person name="Rozas J."/>
            <person name="Rubenfield M.J."/>
            <person name="Ruiz A."/>
            <person name="Russo S."/>
            <person name="Salzberg S.L."/>
            <person name="Sanchez-Gracia A."/>
            <person name="Saranga D.J."/>
            <person name="Sato H."/>
            <person name="Schaeffer S.W."/>
            <person name="Schatz M.C."/>
            <person name="Schlenke T."/>
            <person name="Schwartz R."/>
            <person name="Segarra C."/>
            <person name="Singh R.S."/>
            <person name="Sirot L."/>
            <person name="Sirota M."/>
            <person name="Sisneros N.B."/>
            <person name="Smith C.D."/>
            <person name="Smith T.F."/>
            <person name="Spieth J."/>
            <person name="Stage D.E."/>
            <person name="Stark A."/>
            <person name="Stephan W."/>
            <person name="Strausberg R.L."/>
            <person name="Strempel S."/>
            <person name="Sturgill D."/>
            <person name="Sutton G."/>
            <person name="Sutton G.G."/>
            <person name="Tao W."/>
            <person name="Teichmann S."/>
            <person name="Tobari Y.N."/>
            <person name="Tomimura Y."/>
            <person name="Tsolas J.M."/>
            <person name="Valente V.L."/>
            <person name="Venter E."/>
            <person name="Venter J.C."/>
            <person name="Vicario S."/>
            <person name="Vieira F.G."/>
            <person name="Vilella A.J."/>
            <person name="Villasante A."/>
            <person name="Walenz B."/>
            <person name="Wang J."/>
            <person name="Wasserman M."/>
            <person name="Watts T."/>
            <person name="Wilson D."/>
            <person name="Wilson R.K."/>
            <person name="Wing R.A."/>
            <person name="Wolfner M.F."/>
            <person name="Wong A."/>
            <person name="Wong G.K."/>
            <person name="Wu C.I."/>
            <person name="Wu G."/>
            <person name="Yamamoto D."/>
            <person name="Yang H.P."/>
            <person name="Yang S.P."/>
            <person name="Yorke J.A."/>
            <person name="Yoshida K."/>
            <person name="Zdobnov E."/>
            <person name="Zhang P."/>
            <person name="Zhang Y."/>
            <person name="Zimin A.V."/>
            <person name="Baldwin J."/>
            <person name="Abdouelleil A."/>
            <person name="Abdulkadir J."/>
            <person name="Abebe A."/>
            <person name="Abera B."/>
            <person name="Abreu J."/>
            <person name="Acer S.C."/>
            <person name="Aftuck L."/>
            <person name="Alexander A."/>
            <person name="An P."/>
            <person name="Anderson E."/>
            <person name="Anderson S."/>
            <person name="Arachi H."/>
            <person name="Azer M."/>
            <person name="Bachantsang P."/>
            <person name="Barry A."/>
            <person name="Bayul T."/>
            <person name="Berlin A."/>
            <person name="Bessette D."/>
            <person name="Bloom T."/>
            <person name="Blye J."/>
            <person name="Boguslavskiy L."/>
            <person name="Bonnet C."/>
            <person name="Boukhgalter B."/>
            <person name="Bourzgui I."/>
            <person name="Brown A."/>
            <person name="Cahill P."/>
            <person name="Channer S."/>
            <person name="Cheshatsang Y."/>
            <person name="Chuda L."/>
            <person name="Citroen M."/>
            <person name="Collymore A."/>
            <person name="Cooke P."/>
            <person name="Costello M."/>
            <person name="D'Aco K."/>
            <person name="Daza R."/>
            <person name="De Haan G."/>
            <person name="DeGray S."/>
            <person name="DeMaso C."/>
            <person name="Dhargay N."/>
            <person name="Dooley K."/>
            <person name="Dooley E."/>
            <person name="Doricent M."/>
            <person name="Dorje P."/>
            <person name="Dorjee K."/>
            <person name="Dupes A."/>
            <person name="Elong R."/>
            <person name="Falk J."/>
            <person name="Farina A."/>
            <person name="Faro S."/>
            <person name="Ferguson D."/>
            <person name="Fisher S."/>
            <person name="Foley C.D."/>
            <person name="Franke A."/>
            <person name="Friedrich D."/>
            <person name="Gadbois L."/>
            <person name="Gearin G."/>
            <person name="Gearin C.R."/>
            <person name="Giannoukos G."/>
            <person name="Goode T."/>
            <person name="Graham J."/>
            <person name="Grandbois E."/>
            <person name="Grewal S."/>
            <person name="Gyaltsen K."/>
            <person name="Hafez N."/>
            <person name="Hagos B."/>
            <person name="Hall J."/>
            <person name="Henson C."/>
            <person name="Hollinger A."/>
            <person name="Honan T."/>
            <person name="Huard M.D."/>
            <person name="Hughes L."/>
            <person name="Hurhula B."/>
            <person name="Husby M.E."/>
            <person name="Kamat A."/>
            <person name="Kanga B."/>
            <person name="Kashin S."/>
            <person name="Khazanovich D."/>
            <person name="Kisner P."/>
            <person name="Lance K."/>
            <person name="Lara M."/>
            <person name="Lee W."/>
            <person name="Lennon N."/>
            <person name="Letendre F."/>
            <person name="LeVine R."/>
            <person name="Lipovsky A."/>
            <person name="Liu X."/>
            <person name="Liu J."/>
            <person name="Liu S."/>
            <person name="Lokyitsang T."/>
            <person name="Lokyitsang Y."/>
            <person name="Lubonja R."/>
            <person name="Lui A."/>
            <person name="MacDonald P."/>
            <person name="Magnisalis V."/>
            <person name="Maru K."/>
            <person name="Matthews C."/>
            <person name="McCusker W."/>
            <person name="McDonough S."/>
            <person name="Mehta T."/>
            <person name="Meldrim J."/>
            <person name="Meneus L."/>
            <person name="Mihai O."/>
            <person name="Mihalev A."/>
            <person name="Mihova T."/>
            <person name="Mittelman R."/>
            <person name="Mlenga V."/>
            <person name="Montmayeur A."/>
            <person name="Mulrain L."/>
            <person name="Navidi A."/>
            <person name="Naylor J."/>
            <person name="Negash T."/>
            <person name="Nguyen T."/>
            <person name="Nguyen N."/>
            <person name="Nicol R."/>
            <person name="Norbu C."/>
            <person name="Norbu N."/>
            <person name="Novod N."/>
            <person name="O'Neill B."/>
            <person name="Osman S."/>
            <person name="Markiewicz E."/>
            <person name="Oyono O.L."/>
            <person name="Patti C."/>
            <person name="Phunkhang P."/>
            <person name="Pierre F."/>
            <person name="Priest M."/>
            <person name="Raghuraman S."/>
            <person name="Rege F."/>
            <person name="Reyes R."/>
            <person name="Rise C."/>
            <person name="Rogov P."/>
            <person name="Ross K."/>
            <person name="Ryan E."/>
            <person name="Settipalli S."/>
            <person name="Shea T."/>
            <person name="Sherpa N."/>
            <person name="Shi L."/>
            <person name="Shih D."/>
            <person name="Sparrow T."/>
            <person name="Spaulding J."/>
            <person name="Stalker J."/>
            <person name="Stange-Thomann N."/>
            <person name="Stavropoulos S."/>
            <person name="Stone C."/>
            <person name="Strader C."/>
            <person name="Tesfaye S."/>
            <person name="Thomson T."/>
            <person name="Thoulutsang Y."/>
            <person name="Thoulutsang D."/>
            <person name="Topham K."/>
            <person name="Topping I."/>
            <person name="Tsamla T."/>
            <person name="Vassiliev H."/>
            <person name="Vo A."/>
            <person name="Wangchuk T."/>
            <person name="Wangdi T."/>
            <person name="Weiand M."/>
            <person name="Wilkinson J."/>
            <person name="Wilson A."/>
            <person name="Yadav S."/>
            <person name="Young G."/>
            <person name="Yu Q."/>
            <person name="Zembek L."/>
            <person name="Zhong D."/>
            <person name="Zimmer A."/>
            <person name="Zwirko Z."/>
            <person name="Jaffe D.B."/>
            <person name="Alvarez P."/>
            <person name="Brockman W."/>
            <person name="Butler J."/>
            <person name="Chin C."/>
            <person name="Gnerre S."/>
            <person name="Grabherr M."/>
            <person name="Kleber M."/>
            <person name="Mauceli E."/>
            <person name="MacCallum I."/>
        </authorList>
    </citation>
    <scope>NUCLEOTIDE SEQUENCE [LARGE SCALE GENOMIC DNA]</scope>
    <source>
        <strain evidence="2">Rob3c / Tucson 14021-0248.25</strain>
    </source>
</reference>
<evidence type="ECO:0000313" key="2">
    <source>
        <dbReference type="Proteomes" id="UP000001292"/>
    </source>
</evidence>
<organism evidence="2">
    <name type="scientific">Drosophila sechellia</name>
    <name type="common">Fruit fly</name>
    <dbReference type="NCBI Taxonomy" id="7238"/>
    <lineage>
        <taxon>Eukaryota</taxon>
        <taxon>Metazoa</taxon>
        <taxon>Ecdysozoa</taxon>
        <taxon>Arthropoda</taxon>
        <taxon>Hexapoda</taxon>
        <taxon>Insecta</taxon>
        <taxon>Pterygota</taxon>
        <taxon>Neoptera</taxon>
        <taxon>Endopterygota</taxon>
        <taxon>Diptera</taxon>
        <taxon>Brachycera</taxon>
        <taxon>Muscomorpha</taxon>
        <taxon>Ephydroidea</taxon>
        <taxon>Drosophilidae</taxon>
        <taxon>Drosophila</taxon>
        <taxon>Sophophora</taxon>
    </lineage>
</organism>
<proteinExistence type="predicted"/>
<gene>
    <name evidence="1" type="primary">Dsec\GM22257</name>
    <name evidence="1" type="ORF">Dsec_GM22257</name>
</gene>